<evidence type="ECO:0000313" key="3">
    <source>
        <dbReference type="Proteomes" id="UP000178659"/>
    </source>
</evidence>
<keyword evidence="1" id="KW-0812">Transmembrane</keyword>
<feature type="transmembrane region" description="Helical" evidence="1">
    <location>
        <begin position="254"/>
        <end position="274"/>
    </location>
</feature>
<dbReference type="Proteomes" id="UP000178659">
    <property type="component" value="Unassembled WGS sequence"/>
</dbReference>
<organism evidence="2 3">
    <name type="scientific">Candidatus Blackburnbacteria bacterium RIFCSPLOWO2_01_FULL_40_20</name>
    <dbReference type="NCBI Taxonomy" id="1797519"/>
    <lineage>
        <taxon>Bacteria</taxon>
        <taxon>Candidatus Blackburniibacteriota</taxon>
    </lineage>
</organism>
<feature type="transmembrane region" description="Helical" evidence="1">
    <location>
        <begin position="136"/>
        <end position="154"/>
    </location>
</feature>
<dbReference type="Pfam" id="PF07907">
    <property type="entry name" value="YibE_F"/>
    <property type="match status" value="1"/>
</dbReference>
<sequence length="383" mass="41362">MFLFAQNAKIVFVFLFVFVVGLIQTTPVFALEDKESGTSGQISTQKDEVLEGNITQILEEKQVIPMGQTEFQLNQKLEVLVTKGSLENKKIEVQSGNLPVTNLQKYKIGDDVIINFSKDFEGKDNFVITDYVRRNSLALLFVIFVAVAVVIGRIQGATSLLGMGISFLVIFVFILPRISSGDDPVLTAIIGSLVIIPTTFFLSHGVNKKTGVAMAGTFFALAVTGLLAAVFVEASKLTGFGSEEASFLQSIKPGFINIKGLLLAGMIISVLGILDDVTVSQASIVEQLKKANPKFSTRELYSKAMAVGKDHIASVVNTLVLVYTGASLPLLLLFIDNPQPFSQVVNYEMIADEIVKTLVGSIGLMLAVPITTLIASIMSERNA</sequence>
<keyword evidence="1" id="KW-0472">Membrane</keyword>
<dbReference type="PANTHER" id="PTHR41771:SF1">
    <property type="entry name" value="MEMBRANE PROTEIN"/>
    <property type="match status" value="1"/>
</dbReference>
<dbReference type="PANTHER" id="PTHR41771">
    <property type="entry name" value="MEMBRANE PROTEIN-RELATED"/>
    <property type="match status" value="1"/>
</dbReference>
<feature type="transmembrane region" description="Helical" evidence="1">
    <location>
        <begin position="312"/>
        <end position="335"/>
    </location>
</feature>
<feature type="transmembrane region" description="Helical" evidence="1">
    <location>
        <begin position="185"/>
        <end position="202"/>
    </location>
</feature>
<gene>
    <name evidence="2" type="ORF">A3A77_02175</name>
</gene>
<accession>A0A1G1VFU0</accession>
<feature type="transmembrane region" description="Helical" evidence="1">
    <location>
        <begin position="214"/>
        <end position="234"/>
    </location>
</feature>
<evidence type="ECO:0000313" key="2">
    <source>
        <dbReference type="EMBL" id="OGY14260.1"/>
    </source>
</evidence>
<proteinExistence type="predicted"/>
<dbReference type="EMBL" id="MHCC01000001">
    <property type="protein sequence ID" value="OGY14260.1"/>
    <property type="molecule type" value="Genomic_DNA"/>
</dbReference>
<keyword evidence="1" id="KW-1133">Transmembrane helix</keyword>
<feature type="transmembrane region" description="Helical" evidence="1">
    <location>
        <begin position="355"/>
        <end position="378"/>
    </location>
</feature>
<name>A0A1G1VFU0_9BACT</name>
<comment type="caution">
    <text evidence="2">The sequence shown here is derived from an EMBL/GenBank/DDBJ whole genome shotgun (WGS) entry which is preliminary data.</text>
</comment>
<feature type="transmembrane region" description="Helical" evidence="1">
    <location>
        <begin position="161"/>
        <end position="179"/>
    </location>
</feature>
<evidence type="ECO:0000256" key="1">
    <source>
        <dbReference type="SAM" id="Phobius"/>
    </source>
</evidence>
<dbReference type="InterPro" id="IPR012507">
    <property type="entry name" value="YibE_F"/>
</dbReference>
<dbReference type="AlphaFoldDB" id="A0A1G1VFU0"/>
<protein>
    <recommendedName>
        <fullName evidence="4">YibE/F family protein</fullName>
    </recommendedName>
</protein>
<evidence type="ECO:0008006" key="4">
    <source>
        <dbReference type="Google" id="ProtNLM"/>
    </source>
</evidence>
<reference evidence="2 3" key="1">
    <citation type="journal article" date="2016" name="Nat. Commun.">
        <title>Thousands of microbial genomes shed light on interconnected biogeochemical processes in an aquifer system.</title>
        <authorList>
            <person name="Anantharaman K."/>
            <person name="Brown C.T."/>
            <person name="Hug L.A."/>
            <person name="Sharon I."/>
            <person name="Castelle C.J."/>
            <person name="Probst A.J."/>
            <person name="Thomas B.C."/>
            <person name="Singh A."/>
            <person name="Wilkins M.J."/>
            <person name="Karaoz U."/>
            <person name="Brodie E.L."/>
            <person name="Williams K.H."/>
            <person name="Hubbard S.S."/>
            <person name="Banfield J.F."/>
        </authorList>
    </citation>
    <scope>NUCLEOTIDE SEQUENCE [LARGE SCALE GENOMIC DNA]</scope>
</reference>